<dbReference type="CDD" id="cd06061">
    <property type="entry name" value="PurM-like1"/>
    <property type="match status" value="1"/>
</dbReference>
<dbReference type="InterPro" id="IPR036676">
    <property type="entry name" value="PurM-like_C_sf"/>
</dbReference>
<evidence type="ECO:0000259" key="3">
    <source>
        <dbReference type="Pfam" id="PF02769"/>
    </source>
</evidence>
<dbReference type="PANTHER" id="PTHR30303">
    <property type="entry name" value="HYDROGENASE ISOENZYMES FORMATION PROTEIN HYPE"/>
    <property type="match status" value="1"/>
</dbReference>
<sequence>MGTRMKIGKVPESVLKRSVLRQLKTRRDEIVLGAGLGEDCAILAPGGGEVVLFSSDPVTGTGKDIALYGIHASANDIAAAGAEPVAVLLTLLLPPDCEERELKELMAQAEAVCASLHIQIAGGHTEVTDAVNRIVLTVTAIGRAKEGDTVATGTAKPGNDIVVTKWIGLEGTSIAAREKEKELLERFPAYLVEEAKGFDKYLSVIPEAAVAGKSGVCAMTDVTEGGIFGALWEMAESSGVGLEIDLKKLPIRQETVEICNQLDLNPYELISGGCLLIAADNGTDLIRNLEKENIPAAIVGKATGGNDRVIRNGEEKRFLEPPKTDELYKISFGEAES</sequence>
<name>A0A3E3IDP2_9FIRM</name>
<reference evidence="4" key="1">
    <citation type="submission" date="2018-08" db="EMBL/GenBank/DDBJ databases">
        <title>A genome reference for cultivated species of the human gut microbiota.</title>
        <authorList>
            <person name="Zou Y."/>
            <person name="Xue W."/>
            <person name="Luo G."/>
        </authorList>
    </citation>
    <scope>NUCLEOTIDE SEQUENCE [LARGE SCALE GENOMIC DNA]</scope>
    <source>
        <strain evidence="4">TF05-5AC</strain>
    </source>
</reference>
<evidence type="ECO:0000313" key="4">
    <source>
        <dbReference type="EMBL" id="RGE65177.1"/>
    </source>
</evidence>
<dbReference type="PANTHER" id="PTHR30303:SF4">
    <property type="entry name" value="HYDROGENASE EXPRESSION_FORMATION PROTEIN HYPE"/>
    <property type="match status" value="1"/>
</dbReference>
<feature type="domain" description="PurM-like C-terminal" evidence="3">
    <location>
        <begin position="156"/>
        <end position="307"/>
    </location>
</feature>
<dbReference type="InterPro" id="IPR016188">
    <property type="entry name" value="PurM-like_N"/>
</dbReference>
<dbReference type="Pfam" id="PF00586">
    <property type="entry name" value="AIRS"/>
    <property type="match status" value="1"/>
</dbReference>
<dbReference type="SUPFAM" id="SSF55326">
    <property type="entry name" value="PurM N-terminal domain-like"/>
    <property type="match status" value="1"/>
</dbReference>
<evidence type="ECO:0000259" key="2">
    <source>
        <dbReference type="Pfam" id="PF00586"/>
    </source>
</evidence>
<keyword evidence="5" id="KW-1185">Reference proteome</keyword>
<organism evidence="4 5">
    <name type="scientific">Eisenbergiella massiliensis</name>
    <dbReference type="NCBI Taxonomy" id="1720294"/>
    <lineage>
        <taxon>Bacteria</taxon>
        <taxon>Bacillati</taxon>
        <taxon>Bacillota</taxon>
        <taxon>Clostridia</taxon>
        <taxon>Lachnospirales</taxon>
        <taxon>Lachnospiraceae</taxon>
        <taxon>Eisenbergiella</taxon>
    </lineage>
</organism>
<feature type="domain" description="PurM-like N-terminal" evidence="2">
    <location>
        <begin position="37"/>
        <end position="143"/>
    </location>
</feature>
<gene>
    <name evidence="4" type="ORF">DXC51_02370</name>
</gene>
<comment type="caution">
    <text evidence="4">The sequence shown here is derived from an EMBL/GenBank/DDBJ whole genome shotgun (WGS) entry which is preliminary data.</text>
</comment>
<dbReference type="InterPro" id="IPR010918">
    <property type="entry name" value="PurM-like_C_dom"/>
</dbReference>
<dbReference type="EMBL" id="QVLV01000001">
    <property type="protein sequence ID" value="RGE65177.1"/>
    <property type="molecule type" value="Genomic_DNA"/>
</dbReference>
<dbReference type="InterPro" id="IPR036921">
    <property type="entry name" value="PurM-like_N_sf"/>
</dbReference>
<comment type="similarity">
    <text evidence="1">Belongs to the HypE family.</text>
</comment>
<dbReference type="Gene3D" id="3.30.1330.10">
    <property type="entry name" value="PurM-like, N-terminal domain"/>
    <property type="match status" value="1"/>
</dbReference>
<dbReference type="SUPFAM" id="SSF56042">
    <property type="entry name" value="PurM C-terminal domain-like"/>
    <property type="match status" value="1"/>
</dbReference>
<accession>A0A3E3IDP2</accession>
<proteinExistence type="inferred from homology"/>
<evidence type="ECO:0000313" key="5">
    <source>
        <dbReference type="Proteomes" id="UP000260812"/>
    </source>
</evidence>
<protein>
    <submittedName>
        <fullName evidence="4">Hydrogenase maturation factor</fullName>
    </submittedName>
</protein>
<evidence type="ECO:0000256" key="1">
    <source>
        <dbReference type="ARBA" id="ARBA00006243"/>
    </source>
</evidence>
<dbReference type="GO" id="GO:0051604">
    <property type="term" value="P:protein maturation"/>
    <property type="evidence" value="ECO:0007669"/>
    <property type="project" value="TreeGrafter"/>
</dbReference>
<dbReference type="PIRSF" id="PIRSF005644">
    <property type="entry name" value="Hdrgns_mtr_HypE"/>
    <property type="match status" value="1"/>
</dbReference>
<dbReference type="Gene3D" id="3.90.650.10">
    <property type="entry name" value="PurM-like C-terminal domain"/>
    <property type="match status" value="1"/>
</dbReference>
<dbReference type="InterPro" id="IPR011854">
    <property type="entry name" value="HypE"/>
</dbReference>
<dbReference type="Pfam" id="PF02769">
    <property type="entry name" value="AIRS_C"/>
    <property type="match status" value="1"/>
</dbReference>
<dbReference type="Proteomes" id="UP000260812">
    <property type="component" value="Unassembled WGS sequence"/>
</dbReference>
<dbReference type="AlphaFoldDB" id="A0A3E3IDP2"/>